<evidence type="ECO:0000256" key="1">
    <source>
        <dbReference type="SAM" id="MobiDB-lite"/>
    </source>
</evidence>
<evidence type="ECO:0000313" key="2">
    <source>
        <dbReference type="EMBL" id="CAI5439038.1"/>
    </source>
</evidence>
<evidence type="ECO:0008006" key="4">
    <source>
        <dbReference type="Google" id="ProtNLM"/>
    </source>
</evidence>
<dbReference type="AlphaFoldDB" id="A0A9P1I5U9"/>
<protein>
    <recommendedName>
        <fullName evidence="4">Carbohydrate sulfotransferase</fullName>
    </recommendedName>
</protein>
<feature type="region of interest" description="Disordered" evidence="1">
    <location>
        <begin position="139"/>
        <end position="179"/>
    </location>
</feature>
<dbReference type="OrthoDB" id="408912at2759"/>
<dbReference type="Pfam" id="PF03567">
    <property type="entry name" value="Sulfotransfer_2"/>
    <property type="match status" value="1"/>
</dbReference>
<organism evidence="2 3">
    <name type="scientific">Caenorhabditis angaria</name>
    <dbReference type="NCBI Taxonomy" id="860376"/>
    <lineage>
        <taxon>Eukaryota</taxon>
        <taxon>Metazoa</taxon>
        <taxon>Ecdysozoa</taxon>
        <taxon>Nematoda</taxon>
        <taxon>Chromadorea</taxon>
        <taxon>Rhabditida</taxon>
        <taxon>Rhabditina</taxon>
        <taxon>Rhabditomorpha</taxon>
        <taxon>Rhabditoidea</taxon>
        <taxon>Rhabditidae</taxon>
        <taxon>Peloderinae</taxon>
        <taxon>Caenorhabditis</taxon>
    </lineage>
</organism>
<dbReference type="Proteomes" id="UP001152747">
    <property type="component" value="Unassembled WGS sequence"/>
</dbReference>
<keyword evidence="3" id="KW-1185">Reference proteome</keyword>
<dbReference type="EMBL" id="CANHGI010000001">
    <property type="protein sequence ID" value="CAI5439038.1"/>
    <property type="molecule type" value="Genomic_DNA"/>
</dbReference>
<comment type="caution">
    <text evidence="2">The sequence shown here is derived from an EMBL/GenBank/DDBJ whole genome shotgun (WGS) entry which is preliminary data.</text>
</comment>
<accession>A0A9P1I5U9</accession>
<name>A0A9P1I5U9_9PELO</name>
<evidence type="ECO:0000313" key="3">
    <source>
        <dbReference type="Proteomes" id="UP001152747"/>
    </source>
</evidence>
<dbReference type="InterPro" id="IPR007669">
    <property type="entry name" value="Chst-1-like"/>
</dbReference>
<dbReference type="GO" id="GO:0047756">
    <property type="term" value="F:chondroitin 4-sulfotransferase activity"/>
    <property type="evidence" value="ECO:0007669"/>
    <property type="project" value="InterPro"/>
</dbReference>
<dbReference type="PANTHER" id="PTHR22900">
    <property type="entry name" value="PROTEIN CBG14245-RELATED"/>
    <property type="match status" value="1"/>
</dbReference>
<proteinExistence type="predicted"/>
<feature type="compositionally biased region" description="Polar residues" evidence="1">
    <location>
        <begin position="168"/>
        <end position="179"/>
    </location>
</feature>
<dbReference type="PANTHER" id="PTHR22900:SF23">
    <property type="entry name" value="CARBOHYDRATE SULFOTRANSFERASE"/>
    <property type="match status" value="1"/>
</dbReference>
<reference evidence="2" key="1">
    <citation type="submission" date="2022-11" db="EMBL/GenBank/DDBJ databases">
        <authorList>
            <person name="Kikuchi T."/>
        </authorList>
    </citation>
    <scope>NUCLEOTIDE SEQUENCE</scope>
    <source>
        <strain evidence="2">PS1010</strain>
    </source>
</reference>
<dbReference type="GO" id="GO:0050650">
    <property type="term" value="P:chondroitin sulfate proteoglycan biosynthetic process"/>
    <property type="evidence" value="ECO:0007669"/>
    <property type="project" value="InterPro"/>
</dbReference>
<dbReference type="InterPro" id="IPR005331">
    <property type="entry name" value="Sulfotransferase"/>
</dbReference>
<feature type="compositionally biased region" description="Polar residues" evidence="1">
    <location>
        <begin position="139"/>
        <end position="158"/>
    </location>
</feature>
<sequence>MEYAKYTQSLNSILYSALETEITKIDLGCTCDDFEEGAHGDHEQLKQIYPACDENPFETLSFRQDSNYEKQVARRYEAEYDYCMRWAADRKYHAIRIIPFDANFFSVVKLIIKGRNWVLDCGNYDGQFDYCGWIPSPNGRQITPSKPENDLMTDSSEYTESERYEAGRTSTHSSDTSYNLPSLKTESELIKEKSQILALMREPSQIPDPILMKDPIDPMVYKLVGESSSDASAILDALKDLTKDISPIVNVEDSKSRTSLGDLFYDLIELDQIFTKQVQEIKDQNISLVEPSISKNYEELFQYETCKTAVSFHNNLVSSDDESPSADVPESKQPTSKSLFSIIYFFYSFDNGSSPKEKKEKKVPKFYRMLNYEMRESVDRLENIQDFVRDNIHDLPKRSTNLTAHQLCAINNTCIPGLQNFEGEIRAAARYKLSTCVVQKSMSTVMTSIFCYLRDEAKFLRNNREILRDWKIIRFCKFRNEFRNLAAMFKKYKITKKSMKLWTNIMIVRDPVERFISGFVDKCYRKPVIAGFCNNCHRNLTCFVETEYFRMKQQIAEEEFIKTYEDRHFFPQSWRCNLFENLNNFKFIKYSTKRGAEKTFVRNLFEIFEKQNVPKSSIDFINQSITSGRTAHSTVNTKATSFIESRLTSSPYLMELIVKMFYHDYVIFNFTLPF</sequence>
<dbReference type="GO" id="GO:1902884">
    <property type="term" value="P:positive regulation of response to oxidative stress"/>
    <property type="evidence" value="ECO:0007669"/>
    <property type="project" value="InterPro"/>
</dbReference>
<gene>
    <name evidence="2" type="ORF">CAMP_LOCUS1675</name>
</gene>
<dbReference type="GO" id="GO:0016020">
    <property type="term" value="C:membrane"/>
    <property type="evidence" value="ECO:0007669"/>
    <property type="project" value="InterPro"/>
</dbReference>